<gene>
    <name evidence="2" type="ORF">N656DRAFT_777571</name>
</gene>
<reference evidence="2" key="1">
    <citation type="journal article" date="2023" name="Mol. Phylogenet. Evol.">
        <title>Genome-scale phylogeny and comparative genomics of the fungal order Sordariales.</title>
        <authorList>
            <person name="Hensen N."/>
            <person name="Bonometti L."/>
            <person name="Westerberg I."/>
            <person name="Brannstrom I.O."/>
            <person name="Guillou S."/>
            <person name="Cros-Aarteil S."/>
            <person name="Calhoun S."/>
            <person name="Haridas S."/>
            <person name="Kuo A."/>
            <person name="Mondo S."/>
            <person name="Pangilinan J."/>
            <person name="Riley R."/>
            <person name="LaButti K."/>
            <person name="Andreopoulos B."/>
            <person name="Lipzen A."/>
            <person name="Chen C."/>
            <person name="Yan M."/>
            <person name="Daum C."/>
            <person name="Ng V."/>
            <person name="Clum A."/>
            <person name="Steindorff A."/>
            <person name="Ohm R.A."/>
            <person name="Martin F."/>
            <person name="Silar P."/>
            <person name="Natvig D.O."/>
            <person name="Lalanne C."/>
            <person name="Gautier V."/>
            <person name="Ament-Velasquez S.L."/>
            <person name="Kruys A."/>
            <person name="Hutchinson M.I."/>
            <person name="Powell A.J."/>
            <person name="Barry K."/>
            <person name="Miller A.N."/>
            <person name="Grigoriev I.V."/>
            <person name="Debuchy R."/>
            <person name="Gladieux P."/>
            <person name="Hiltunen Thoren M."/>
            <person name="Johannesson H."/>
        </authorList>
    </citation>
    <scope>NUCLEOTIDE SEQUENCE</scope>
    <source>
        <strain evidence="2">CBS 508.74</strain>
    </source>
</reference>
<protein>
    <submittedName>
        <fullName evidence="2">Uncharacterized protein</fullName>
    </submittedName>
</protein>
<sequence>MRAFAVLLATMAALGVAIPSPQGNPSSPRICCEPQPFQPSECQLCVRGLDGKCCYDCPSGSYPLCDRGCPNCVNGHLGGKF</sequence>
<keyword evidence="1" id="KW-0732">Signal</keyword>
<evidence type="ECO:0000256" key="1">
    <source>
        <dbReference type="SAM" id="SignalP"/>
    </source>
</evidence>
<dbReference type="AlphaFoldDB" id="A0AAN6TH48"/>
<evidence type="ECO:0000313" key="2">
    <source>
        <dbReference type="EMBL" id="KAK4114372.1"/>
    </source>
</evidence>
<comment type="caution">
    <text evidence="2">The sequence shown here is derived from an EMBL/GenBank/DDBJ whole genome shotgun (WGS) entry which is preliminary data.</text>
</comment>
<keyword evidence="3" id="KW-1185">Reference proteome</keyword>
<feature type="signal peptide" evidence="1">
    <location>
        <begin position="1"/>
        <end position="17"/>
    </location>
</feature>
<reference evidence="2" key="2">
    <citation type="submission" date="2023-05" db="EMBL/GenBank/DDBJ databases">
        <authorList>
            <consortium name="Lawrence Berkeley National Laboratory"/>
            <person name="Steindorff A."/>
            <person name="Hensen N."/>
            <person name="Bonometti L."/>
            <person name="Westerberg I."/>
            <person name="Brannstrom I.O."/>
            <person name="Guillou S."/>
            <person name="Cros-Aarteil S."/>
            <person name="Calhoun S."/>
            <person name="Haridas S."/>
            <person name="Kuo A."/>
            <person name="Mondo S."/>
            <person name="Pangilinan J."/>
            <person name="Riley R."/>
            <person name="Labutti K."/>
            <person name="Andreopoulos B."/>
            <person name="Lipzen A."/>
            <person name="Chen C."/>
            <person name="Yanf M."/>
            <person name="Daum C."/>
            <person name="Ng V."/>
            <person name="Clum A."/>
            <person name="Ohm R."/>
            <person name="Martin F."/>
            <person name="Silar P."/>
            <person name="Natvig D."/>
            <person name="Lalanne C."/>
            <person name="Gautier V."/>
            <person name="Ament-Velasquez S.L."/>
            <person name="Kruys A."/>
            <person name="Hutchinson M.I."/>
            <person name="Powell A.J."/>
            <person name="Barry K."/>
            <person name="Miller A.N."/>
            <person name="Grigoriev I.V."/>
            <person name="Debuchy R."/>
            <person name="Gladieux P."/>
            <person name="Thoren M.H."/>
            <person name="Johannesson H."/>
        </authorList>
    </citation>
    <scope>NUCLEOTIDE SEQUENCE</scope>
    <source>
        <strain evidence="2">CBS 508.74</strain>
    </source>
</reference>
<proteinExistence type="predicted"/>
<dbReference type="EMBL" id="MU853337">
    <property type="protein sequence ID" value="KAK4114372.1"/>
    <property type="molecule type" value="Genomic_DNA"/>
</dbReference>
<organism evidence="2 3">
    <name type="scientific">Canariomyces notabilis</name>
    <dbReference type="NCBI Taxonomy" id="2074819"/>
    <lineage>
        <taxon>Eukaryota</taxon>
        <taxon>Fungi</taxon>
        <taxon>Dikarya</taxon>
        <taxon>Ascomycota</taxon>
        <taxon>Pezizomycotina</taxon>
        <taxon>Sordariomycetes</taxon>
        <taxon>Sordariomycetidae</taxon>
        <taxon>Sordariales</taxon>
        <taxon>Chaetomiaceae</taxon>
        <taxon>Canariomyces</taxon>
    </lineage>
</organism>
<evidence type="ECO:0000313" key="3">
    <source>
        <dbReference type="Proteomes" id="UP001302812"/>
    </source>
</evidence>
<name>A0AAN6TH48_9PEZI</name>
<accession>A0AAN6TH48</accession>
<feature type="chain" id="PRO_5043028203" evidence="1">
    <location>
        <begin position="18"/>
        <end position="81"/>
    </location>
</feature>
<dbReference type="GeneID" id="89938972"/>
<dbReference type="RefSeq" id="XP_064671942.1">
    <property type="nucleotide sequence ID" value="XM_064814847.1"/>
</dbReference>
<dbReference type="Proteomes" id="UP001302812">
    <property type="component" value="Unassembled WGS sequence"/>
</dbReference>